<evidence type="ECO:0000313" key="2">
    <source>
        <dbReference type="EMBL" id="KAK7261191.1"/>
    </source>
</evidence>
<dbReference type="PANTHER" id="PTHR33736">
    <property type="entry name" value="F-BOX PROTEIN-RELATED"/>
    <property type="match status" value="1"/>
</dbReference>
<organism evidence="2 3">
    <name type="scientific">Crotalaria pallida</name>
    <name type="common">Smooth rattlebox</name>
    <name type="synonym">Crotalaria striata</name>
    <dbReference type="NCBI Taxonomy" id="3830"/>
    <lineage>
        <taxon>Eukaryota</taxon>
        <taxon>Viridiplantae</taxon>
        <taxon>Streptophyta</taxon>
        <taxon>Embryophyta</taxon>
        <taxon>Tracheophyta</taxon>
        <taxon>Spermatophyta</taxon>
        <taxon>Magnoliopsida</taxon>
        <taxon>eudicotyledons</taxon>
        <taxon>Gunneridae</taxon>
        <taxon>Pentapetalae</taxon>
        <taxon>rosids</taxon>
        <taxon>fabids</taxon>
        <taxon>Fabales</taxon>
        <taxon>Fabaceae</taxon>
        <taxon>Papilionoideae</taxon>
        <taxon>50 kb inversion clade</taxon>
        <taxon>genistoids sensu lato</taxon>
        <taxon>core genistoids</taxon>
        <taxon>Crotalarieae</taxon>
        <taxon>Crotalaria</taxon>
    </lineage>
</organism>
<evidence type="ECO:0000256" key="1">
    <source>
        <dbReference type="SAM" id="Phobius"/>
    </source>
</evidence>
<dbReference type="Proteomes" id="UP001372338">
    <property type="component" value="Unassembled WGS sequence"/>
</dbReference>
<gene>
    <name evidence="2" type="ORF">RIF29_27496</name>
</gene>
<proteinExistence type="predicted"/>
<dbReference type="SUPFAM" id="SSF81383">
    <property type="entry name" value="F-box domain"/>
    <property type="match status" value="1"/>
</dbReference>
<dbReference type="InterPro" id="IPR045283">
    <property type="entry name" value="AT3G44326-like"/>
</dbReference>
<reference evidence="2 3" key="1">
    <citation type="submission" date="2024-01" db="EMBL/GenBank/DDBJ databases">
        <title>The genomes of 5 underutilized Papilionoideae crops provide insights into root nodulation and disease resistanc.</title>
        <authorList>
            <person name="Yuan L."/>
        </authorList>
    </citation>
    <scope>NUCLEOTIDE SEQUENCE [LARGE SCALE GENOMIC DNA]</scope>
    <source>
        <strain evidence="2">ZHUSHIDOU_FW_LH</strain>
        <tissue evidence="2">Leaf</tissue>
    </source>
</reference>
<dbReference type="EMBL" id="JAYWIO010000005">
    <property type="protein sequence ID" value="KAK7261191.1"/>
    <property type="molecule type" value="Genomic_DNA"/>
</dbReference>
<dbReference type="PANTHER" id="PTHR33736:SF18">
    <property type="entry name" value="F-BOX DOMAIN-CONTAINING PROTEIN"/>
    <property type="match status" value="1"/>
</dbReference>
<accession>A0AAN9I5M7</accession>
<keyword evidence="1" id="KW-1133">Transmembrane helix</keyword>
<dbReference type="InterPro" id="IPR036047">
    <property type="entry name" value="F-box-like_dom_sf"/>
</dbReference>
<feature type="transmembrane region" description="Helical" evidence="1">
    <location>
        <begin position="306"/>
        <end position="329"/>
    </location>
</feature>
<dbReference type="AlphaFoldDB" id="A0AAN9I5M7"/>
<name>A0AAN9I5M7_CROPI</name>
<keyword evidence="3" id="KW-1185">Reference proteome</keyword>
<protein>
    <recommendedName>
        <fullName evidence="4">F-box domain-containing protein</fullName>
    </recommendedName>
</protein>
<evidence type="ECO:0008006" key="4">
    <source>
        <dbReference type="Google" id="ProtNLM"/>
    </source>
</evidence>
<evidence type="ECO:0000313" key="3">
    <source>
        <dbReference type="Proteomes" id="UP001372338"/>
    </source>
</evidence>
<comment type="caution">
    <text evidence="2">The sequence shown here is derived from an EMBL/GenBank/DDBJ whole genome shotgun (WGS) entry which is preliminary data.</text>
</comment>
<keyword evidence="1" id="KW-0812">Transmembrane</keyword>
<dbReference type="Gene3D" id="1.20.1280.50">
    <property type="match status" value="1"/>
</dbReference>
<sequence length="330" mass="37661">MANEIERNTNSTSSSSSITSTLHHDIINSHILTKLDGEALASAASSSSELRLLCTQNHLWKTICTATWPSLNDPVAASVISTFPSNHFSIFSDSFPSPSINHHRPITPSPEFISAVDIFYQGKPVFSRINRTDSRSKWFLSSPLWLDLLEPSEVVPTRLKLGRNDDVEWLNHLEENLTLSWIVIDPARKRAANVSSRRAVSARWHWLSGELEVLYSVVMEEEITCGIKVTCCGKVGGEMHVREISLTMEDMDGRHVMGEESMVILQRAMESVKRKRVDGKEAKESYEKFCERKRERRERLIKRHKTLDMVAMFVAFCVFAALFSFLWFWL</sequence>
<keyword evidence="1" id="KW-0472">Membrane</keyword>